<sequence length="254" mass="27523">MRRARSRTTTGAPRRPLILLRPVPRETPVHRLWAGTKLLAATALAVTVAFVPTWRSLLVLGVVLATTIVVARIPRGAVPTVPWWVFASVGFFAALNSFGGGLDPYVRSVLVGLALLIVASLVGWTTRLSDIVDALPVLFAPLRLLRCPVDEWVTTCTLALRVLPSIREELRMVFAARALRGRPGVPTPRGLWHQVVDAVGAVVSVSLRQVRDLGDALAVRGQRTVVRTRPRWGTGDLVTVLVVTSACTVMAVWG</sequence>
<reference evidence="6 7" key="1">
    <citation type="submission" date="2019-10" db="EMBL/GenBank/DDBJ databases">
        <title>Draft Genome Assembly of Rhodococcus zopfii DSM44189.</title>
        <authorList>
            <person name="Sutton J.M."/>
            <person name="Akob D.M."/>
            <person name="Bushman T.J."/>
        </authorList>
    </citation>
    <scope>NUCLEOTIDE SEQUENCE [LARGE SCALE GENOMIC DNA]</scope>
    <source>
        <strain evidence="6 7">DSM 44189</strain>
    </source>
</reference>
<evidence type="ECO:0000256" key="5">
    <source>
        <dbReference type="SAM" id="Phobius"/>
    </source>
</evidence>
<name>A0ABU3WLZ9_9NOCA</name>
<evidence type="ECO:0000256" key="4">
    <source>
        <dbReference type="ARBA" id="ARBA00023136"/>
    </source>
</evidence>
<feature type="transmembrane region" description="Helical" evidence="5">
    <location>
        <begin position="105"/>
        <end position="124"/>
    </location>
</feature>
<comment type="caution">
    <text evidence="6">The sequence shown here is derived from an EMBL/GenBank/DDBJ whole genome shotgun (WGS) entry which is preliminary data.</text>
</comment>
<protein>
    <submittedName>
        <fullName evidence="6">Energy-coupling factor transporter transmembrane protein EcfT</fullName>
    </submittedName>
</protein>
<proteinExistence type="predicted"/>
<keyword evidence="7" id="KW-1185">Reference proteome</keyword>
<keyword evidence="2 5" id="KW-0812">Transmembrane</keyword>
<evidence type="ECO:0000256" key="3">
    <source>
        <dbReference type="ARBA" id="ARBA00022989"/>
    </source>
</evidence>
<gene>
    <name evidence="6" type="ORF">F8M49_03000</name>
</gene>
<keyword evidence="3 5" id="KW-1133">Transmembrane helix</keyword>
<feature type="transmembrane region" description="Helical" evidence="5">
    <location>
        <begin position="81"/>
        <end position="99"/>
    </location>
</feature>
<keyword evidence="4 5" id="KW-0472">Membrane</keyword>
<evidence type="ECO:0000313" key="7">
    <source>
        <dbReference type="Proteomes" id="UP001275440"/>
    </source>
</evidence>
<organism evidence="6 7">
    <name type="scientific">Rhodococcus zopfii</name>
    <dbReference type="NCBI Taxonomy" id="43772"/>
    <lineage>
        <taxon>Bacteria</taxon>
        <taxon>Bacillati</taxon>
        <taxon>Actinomycetota</taxon>
        <taxon>Actinomycetes</taxon>
        <taxon>Mycobacteriales</taxon>
        <taxon>Nocardiaceae</taxon>
        <taxon>Rhodococcus</taxon>
    </lineage>
</organism>
<feature type="transmembrane region" description="Helical" evidence="5">
    <location>
        <begin position="57"/>
        <end position="74"/>
    </location>
</feature>
<comment type="subcellular location">
    <subcellularLocation>
        <location evidence="1">Membrane</location>
        <topology evidence="1">Multi-pass membrane protein</topology>
    </subcellularLocation>
</comment>
<dbReference type="Pfam" id="PF02361">
    <property type="entry name" value="CbiQ"/>
    <property type="match status" value="1"/>
</dbReference>
<dbReference type="InterPro" id="IPR003339">
    <property type="entry name" value="ABC/ECF_trnsptr_transmembrane"/>
</dbReference>
<evidence type="ECO:0000256" key="2">
    <source>
        <dbReference type="ARBA" id="ARBA00022692"/>
    </source>
</evidence>
<accession>A0ABU3WLZ9</accession>
<evidence type="ECO:0000256" key="1">
    <source>
        <dbReference type="ARBA" id="ARBA00004141"/>
    </source>
</evidence>
<dbReference type="EMBL" id="WBMO01000001">
    <property type="protein sequence ID" value="MDV2474649.1"/>
    <property type="molecule type" value="Genomic_DNA"/>
</dbReference>
<dbReference type="Proteomes" id="UP001275440">
    <property type="component" value="Unassembled WGS sequence"/>
</dbReference>
<dbReference type="PANTHER" id="PTHR33514:SF13">
    <property type="entry name" value="PROTEIN ABCI12, CHLOROPLASTIC"/>
    <property type="match status" value="1"/>
</dbReference>
<evidence type="ECO:0000313" key="6">
    <source>
        <dbReference type="EMBL" id="MDV2474649.1"/>
    </source>
</evidence>
<dbReference type="CDD" id="cd16914">
    <property type="entry name" value="EcfT"/>
    <property type="match status" value="1"/>
</dbReference>
<dbReference type="PANTHER" id="PTHR33514">
    <property type="entry name" value="PROTEIN ABCI12, CHLOROPLASTIC"/>
    <property type="match status" value="1"/>
</dbReference>